<dbReference type="Proteomes" id="UP000678393">
    <property type="component" value="Unassembled WGS sequence"/>
</dbReference>
<evidence type="ECO:0000256" key="9">
    <source>
        <dbReference type="RuleBase" id="RU363034"/>
    </source>
</evidence>
<dbReference type="AlphaFoldDB" id="A0A8S3YIS4"/>
<dbReference type="InterPro" id="IPR043504">
    <property type="entry name" value="Peptidase_S1_PA_chymotrypsin"/>
</dbReference>
<dbReference type="PANTHER" id="PTHR24252:SF11">
    <property type="entry name" value="ATRIAL NATRIURETIC PEPTIDE-CONVERTING ENZYME ISOFORM X1"/>
    <property type="match status" value="1"/>
</dbReference>
<dbReference type="SMART" id="SM00020">
    <property type="entry name" value="Tryp_SPc"/>
    <property type="match status" value="1"/>
</dbReference>
<dbReference type="InterPro" id="IPR009003">
    <property type="entry name" value="Peptidase_S1_PA"/>
</dbReference>
<evidence type="ECO:0000256" key="7">
    <source>
        <dbReference type="ARBA" id="ARBA00023145"/>
    </source>
</evidence>
<organism evidence="11 12">
    <name type="scientific">Candidula unifasciata</name>
    <dbReference type="NCBI Taxonomy" id="100452"/>
    <lineage>
        <taxon>Eukaryota</taxon>
        <taxon>Metazoa</taxon>
        <taxon>Spiralia</taxon>
        <taxon>Lophotrochozoa</taxon>
        <taxon>Mollusca</taxon>
        <taxon>Gastropoda</taxon>
        <taxon>Heterobranchia</taxon>
        <taxon>Euthyneura</taxon>
        <taxon>Panpulmonata</taxon>
        <taxon>Eupulmonata</taxon>
        <taxon>Stylommatophora</taxon>
        <taxon>Helicina</taxon>
        <taxon>Helicoidea</taxon>
        <taxon>Geomitridae</taxon>
        <taxon>Candidula</taxon>
    </lineage>
</organism>
<protein>
    <recommendedName>
        <fullName evidence="10">Peptidase S1 domain-containing protein</fullName>
    </recommendedName>
</protein>
<dbReference type="InterPro" id="IPR001314">
    <property type="entry name" value="Peptidase_S1A"/>
</dbReference>
<comment type="caution">
    <text evidence="11">The sequence shown here is derived from an EMBL/GenBank/DDBJ whole genome shotgun (WGS) entry which is preliminary data.</text>
</comment>
<evidence type="ECO:0000313" key="11">
    <source>
        <dbReference type="EMBL" id="CAG5115351.1"/>
    </source>
</evidence>
<evidence type="ECO:0000313" key="12">
    <source>
        <dbReference type="Proteomes" id="UP000678393"/>
    </source>
</evidence>
<feature type="domain" description="Peptidase S1" evidence="10">
    <location>
        <begin position="20"/>
        <end position="280"/>
    </location>
</feature>
<dbReference type="CDD" id="cd00190">
    <property type="entry name" value="Tryp_SPc"/>
    <property type="match status" value="1"/>
</dbReference>
<keyword evidence="2" id="KW-0964">Secreted</keyword>
<keyword evidence="12" id="KW-1185">Reference proteome</keyword>
<dbReference type="Gene3D" id="2.40.10.10">
    <property type="entry name" value="Trypsin-like serine proteases"/>
    <property type="match status" value="1"/>
</dbReference>
<dbReference type="InterPro" id="IPR001254">
    <property type="entry name" value="Trypsin_dom"/>
</dbReference>
<dbReference type="PROSITE" id="PS00135">
    <property type="entry name" value="TRYPSIN_SER"/>
    <property type="match status" value="1"/>
</dbReference>
<dbReference type="GO" id="GO:0005576">
    <property type="term" value="C:extracellular region"/>
    <property type="evidence" value="ECO:0007669"/>
    <property type="project" value="UniProtKB-SubCell"/>
</dbReference>
<dbReference type="Pfam" id="PF00089">
    <property type="entry name" value="Trypsin"/>
    <property type="match status" value="1"/>
</dbReference>
<keyword evidence="4" id="KW-0732">Signal</keyword>
<dbReference type="PROSITE" id="PS50240">
    <property type="entry name" value="TRYPSIN_DOM"/>
    <property type="match status" value="1"/>
</dbReference>
<keyword evidence="8" id="KW-1015">Disulfide bond</keyword>
<evidence type="ECO:0000256" key="8">
    <source>
        <dbReference type="ARBA" id="ARBA00023157"/>
    </source>
</evidence>
<evidence type="ECO:0000259" key="10">
    <source>
        <dbReference type="PROSITE" id="PS50240"/>
    </source>
</evidence>
<feature type="non-terminal residue" evidence="11">
    <location>
        <position position="1"/>
    </location>
</feature>
<dbReference type="FunFam" id="2.40.10.10:FF:000146">
    <property type="entry name" value="Serine protease 53"/>
    <property type="match status" value="1"/>
</dbReference>
<keyword evidence="5 9" id="KW-0378">Hydrolase</keyword>
<accession>A0A8S3YIS4</accession>
<sequence length="285" mass="31951">WWHSNCGVKNGVKGYRKKRVISGQRNIAGEWPWLVSMHFLPPTNFTNQSGFKHLCGGSLIAPGWVLTAAHCFSDAAEDGLSNVSNWRVYFGLHDLAMEDNQYYVQERLIEEFYTYPEFDLIKEPLVYDVALVKLNESVVYSSRVSPLCLDDTDKHYEETPCFVSGWGQLSHDSPGTRFPYTASVSTMSPAGCKNKYDILPEDHPMKPYIRMTPSVLCASVGTSGEDACQGDSGGPLMCQHYGRWYQAGVVAAGYLCGQEATPGLYSRVSYYMDWIRQTMADNESP</sequence>
<evidence type="ECO:0000256" key="4">
    <source>
        <dbReference type="ARBA" id="ARBA00022729"/>
    </source>
</evidence>
<evidence type="ECO:0000256" key="3">
    <source>
        <dbReference type="ARBA" id="ARBA00022670"/>
    </source>
</evidence>
<dbReference type="SUPFAM" id="SSF50494">
    <property type="entry name" value="Trypsin-like serine proteases"/>
    <property type="match status" value="1"/>
</dbReference>
<comment type="subcellular location">
    <subcellularLocation>
        <location evidence="1">Secreted</location>
    </subcellularLocation>
</comment>
<reference evidence="11" key="1">
    <citation type="submission" date="2021-04" db="EMBL/GenBank/DDBJ databases">
        <authorList>
            <consortium name="Molecular Ecology Group"/>
        </authorList>
    </citation>
    <scope>NUCLEOTIDE SEQUENCE</scope>
</reference>
<evidence type="ECO:0000256" key="1">
    <source>
        <dbReference type="ARBA" id="ARBA00004613"/>
    </source>
</evidence>
<dbReference type="GO" id="GO:0006508">
    <property type="term" value="P:proteolysis"/>
    <property type="evidence" value="ECO:0007669"/>
    <property type="project" value="UniProtKB-KW"/>
</dbReference>
<dbReference type="GO" id="GO:0004252">
    <property type="term" value="F:serine-type endopeptidase activity"/>
    <property type="evidence" value="ECO:0007669"/>
    <property type="project" value="InterPro"/>
</dbReference>
<dbReference type="EMBL" id="CAJHNH020000110">
    <property type="protein sequence ID" value="CAG5115351.1"/>
    <property type="molecule type" value="Genomic_DNA"/>
</dbReference>
<evidence type="ECO:0000256" key="6">
    <source>
        <dbReference type="ARBA" id="ARBA00022825"/>
    </source>
</evidence>
<dbReference type="InterPro" id="IPR018114">
    <property type="entry name" value="TRYPSIN_HIS"/>
</dbReference>
<dbReference type="OrthoDB" id="10059102at2759"/>
<dbReference type="PANTHER" id="PTHR24252">
    <property type="entry name" value="ACROSIN-RELATED"/>
    <property type="match status" value="1"/>
</dbReference>
<name>A0A8S3YIS4_9EUPU</name>
<keyword evidence="7" id="KW-0865">Zymogen</keyword>
<dbReference type="InterPro" id="IPR033116">
    <property type="entry name" value="TRYPSIN_SER"/>
</dbReference>
<dbReference type="PRINTS" id="PR00722">
    <property type="entry name" value="CHYMOTRYPSIN"/>
</dbReference>
<proteinExistence type="predicted"/>
<evidence type="ECO:0000256" key="2">
    <source>
        <dbReference type="ARBA" id="ARBA00022525"/>
    </source>
</evidence>
<keyword evidence="6 9" id="KW-0720">Serine protease</keyword>
<dbReference type="PROSITE" id="PS00134">
    <property type="entry name" value="TRYPSIN_HIS"/>
    <property type="match status" value="1"/>
</dbReference>
<evidence type="ECO:0000256" key="5">
    <source>
        <dbReference type="ARBA" id="ARBA00022801"/>
    </source>
</evidence>
<keyword evidence="3 9" id="KW-0645">Protease</keyword>
<gene>
    <name evidence="11" type="ORF">CUNI_LOCUS909</name>
</gene>